<dbReference type="OMA" id="RVKCETH"/>
<proteinExistence type="inferred from homology"/>
<evidence type="ECO:0000313" key="7">
    <source>
        <dbReference type="Proteomes" id="UP000824469"/>
    </source>
</evidence>
<evidence type="ECO:0000256" key="3">
    <source>
        <dbReference type="ARBA" id="ARBA00023295"/>
    </source>
</evidence>
<feature type="non-terminal residue" evidence="6">
    <location>
        <position position="1"/>
    </location>
</feature>
<protein>
    <recommendedName>
        <fullName evidence="8">Glucan endo-1,3-beta-D-glucosidase</fullName>
    </recommendedName>
</protein>
<sequence>MNVILILILFIISVRADAEKIGVNNGLLGDNLPPQEEVVSLMKKNNIGKYRIYKQEPTVFKAFANSGIEIIVGVANFDLQRISSSQGAASKWVKESIKPYFPATNIKYIAVGNE</sequence>
<accession>A0AA38LQV3</accession>
<dbReference type="PANTHER" id="PTHR32227">
    <property type="entry name" value="GLUCAN ENDO-1,3-BETA-GLUCOSIDASE BG1-RELATED-RELATED"/>
    <property type="match status" value="1"/>
</dbReference>
<dbReference type="Pfam" id="PF00332">
    <property type="entry name" value="Glyco_hydro_17"/>
    <property type="match status" value="1"/>
</dbReference>
<dbReference type="InterPro" id="IPR000490">
    <property type="entry name" value="Glyco_hydro_17"/>
</dbReference>
<evidence type="ECO:0000256" key="1">
    <source>
        <dbReference type="ARBA" id="ARBA00008773"/>
    </source>
</evidence>
<dbReference type="InterPro" id="IPR017853">
    <property type="entry name" value="GH"/>
</dbReference>
<comment type="caution">
    <text evidence="6">The sequence shown here is derived from an EMBL/GenBank/DDBJ whole genome shotgun (WGS) entry which is preliminary data.</text>
</comment>
<keyword evidence="5" id="KW-0732">Signal</keyword>
<evidence type="ECO:0000313" key="6">
    <source>
        <dbReference type="EMBL" id="KAH9331490.1"/>
    </source>
</evidence>
<organism evidence="6 7">
    <name type="scientific">Taxus chinensis</name>
    <name type="common">Chinese yew</name>
    <name type="synonym">Taxus wallichiana var. chinensis</name>
    <dbReference type="NCBI Taxonomy" id="29808"/>
    <lineage>
        <taxon>Eukaryota</taxon>
        <taxon>Viridiplantae</taxon>
        <taxon>Streptophyta</taxon>
        <taxon>Embryophyta</taxon>
        <taxon>Tracheophyta</taxon>
        <taxon>Spermatophyta</taxon>
        <taxon>Pinopsida</taxon>
        <taxon>Pinidae</taxon>
        <taxon>Conifers II</taxon>
        <taxon>Cupressales</taxon>
        <taxon>Taxaceae</taxon>
        <taxon>Taxus</taxon>
    </lineage>
</organism>
<dbReference type="InterPro" id="IPR044965">
    <property type="entry name" value="Glyco_hydro_17_plant"/>
</dbReference>
<reference evidence="6 7" key="1">
    <citation type="journal article" date="2021" name="Nat. Plants">
        <title>The Taxus genome provides insights into paclitaxel biosynthesis.</title>
        <authorList>
            <person name="Xiong X."/>
            <person name="Gou J."/>
            <person name="Liao Q."/>
            <person name="Li Y."/>
            <person name="Zhou Q."/>
            <person name="Bi G."/>
            <person name="Li C."/>
            <person name="Du R."/>
            <person name="Wang X."/>
            <person name="Sun T."/>
            <person name="Guo L."/>
            <person name="Liang H."/>
            <person name="Lu P."/>
            <person name="Wu Y."/>
            <person name="Zhang Z."/>
            <person name="Ro D.K."/>
            <person name="Shang Y."/>
            <person name="Huang S."/>
            <person name="Yan J."/>
        </authorList>
    </citation>
    <scope>NUCLEOTIDE SEQUENCE [LARGE SCALE GENOMIC DNA]</scope>
    <source>
        <strain evidence="6">Ta-2019</strain>
    </source>
</reference>
<dbReference type="Proteomes" id="UP000824469">
    <property type="component" value="Unassembled WGS sequence"/>
</dbReference>
<dbReference type="AlphaFoldDB" id="A0AA38LQV3"/>
<comment type="similarity">
    <text evidence="1 4">Belongs to the glycosyl hydrolase 17 family.</text>
</comment>
<dbReference type="Gene3D" id="3.20.20.80">
    <property type="entry name" value="Glycosidases"/>
    <property type="match status" value="1"/>
</dbReference>
<dbReference type="SUPFAM" id="SSF51445">
    <property type="entry name" value="(Trans)glycosidases"/>
    <property type="match status" value="1"/>
</dbReference>
<gene>
    <name evidence="6" type="ORF">KI387_003598</name>
</gene>
<keyword evidence="2" id="KW-0378">Hydrolase</keyword>
<feature type="signal peptide" evidence="5">
    <location>
        <begin position="1"/>
        <end position="18"/>
    </location>
</feature>
<evidence type="ECO:0000256" key="2">
    <source>
        <dbReference type="ARBA" id="ARBA00022801"/>
    </source>
</evidence>
<keyword evidence="3" id="KW-0326">Glycosidase</keyword>
<dbReference type="EMBL" id="JAHRHJ020000001">
    <property type="protein sequence ID" value="KAH9331490.1"/>
    <property type="molecule type" value="Genomic_DNA"/>
</dbReference>
<evidence type="ECO:0000256" key="4">
    <source>
        <dbReference type="RuleBase" id="RU004335"/>
    </source>
</evidence>
<dbReference type="GO" id="GO:0005975">
    <property type="term" value="P:carbohydrate metabolic process"/>
    <property type="evidence" value="ECO:0007669"/>
    <property type="project" value="InterPro"/>
</dbReference>
<evidence type="ECO:0000256" key="5">
    <source>
        <dbReference type="SAM" id="SignalP"/>
    </source>
</evidence>
<feature type="chain" id="PRO_5041439483" description="Glucan endo-1,3-beta-D-glucosidase" evidence="5">
    <location>
        <begin position="19"/>
        <end position="114"/>
    </location>
</feature>
<dbReference type="GO" id="GO:0004553">
    <property type="term" value="F:hydrolase activity, hydrolyzing O-glycosyl compounds"/>
    <property type="evidence" value="ECO:0007669"/>
    <property type="project" value="InterPro"/>
</dbReference>
<name>A0AA38LQV3_TAXCH</name>
<evidence type="ECO:0008006" key="8">
    <source>
        <dbReference type="Google" id="ProtNLM"/>
    </source>
</evidence>
<keyword evidence="7" id="KW-1185">Reference proteome</keyword>